<gene>
    <name evidence="2" type="ORF">BOV88_11250</name>
</gene>
<dbReference type="SUPFAM" id="SSF47413">
    <property type="entry name" value="lambda repressor-like DNA-binding domains"/>
    <property type="match status" value="1"/>
</dbReference>
<dbReference type="GO" id="GO:0003677">
    <property type="term" value="F:DNA binding"/>
    <property type="evidence" value="ECO:0007669"/>
    <property type="project" value="InterPro"/>
</dbReference>
<feature type="domain" description="HTH cro/C1-type" evidence="1">
    <location>
        <begin position="39"/>
        <end position="60"/>
    </location>
</feature>
<dbReference type="AlphaFoldDB" id="A0A1T2D8R1"/>
<dbReference type="PROSITE" id="PS50943">
    <property type="entry name" value="HTH_CROC1"/>
    <property type="match status" value="1"/>
</dbReference>
<protein>
    <recommendedName>
        <fullName evidence="1">HTH cro/C1-type domain-containing protein</fullName>
    </recommendedName>
</protein>
<proteinExistence type="predicted"/>
<evidence type="ECO:0000313" key="2">
    <source>
        <dbReference type="EMBL" id="OOY34167.1"/>
    </source>
</evidence>
<dbReference type="Proteomes" id="UP000190962">
    <property type="component" value="Unassembled WGS sequence"/>
</dbReference>
<dbReference type="EMBL" id="MPNX01000020">
    <property type="protein sequence ID" value="OOY34167.1"/>
    <property type="molecule type" value="Genomic_DNA"/>
</dbReference>
<evidence type="ECO:0000313" key="3">
    <source>
        <dbReference type="Proteomes" id="UP000190962"/>
    </source>
</evidence>
<organism evidence="2 3">
    <name type="scientific">Solemya velum gill symbiont</name>
    <dbReference type="NCBI Taxonomy" id="2340"/>
    <lineage>
        <taxon>Bacteria</taxon>
        <taxon>Pseudomonadati</taxon>
        <taxon>Pseudomonadota</taxon>
        <taxon>Gammaproteobacteria</taxon>
        <taxon>sulfur-oxidizing symbionts</taxon>
    </lineage>
</organism>
<name>A0A1T2D8R1_SOVGS</name>
<evidence type="ECO:0000259" key="1">
    <source>
        <dbReference type="PROSITE" id="PS50943"/>
    </source>
</evidence>
<sequence>MKFTAYEAYFISQLQITVNSLSISGDFYVTARKSFAKILKQRRLENDLSQEELAHIAGLSMRLYISDGVQ</sequence>
<dbReference type="InterPro" id="IPR010982">
    <property type="entry name" value="Lambda_DNA-bd_dom_sf"/>
</dbReference>
<dbReference type="InterPro" id="IPR001387">
    <property type="entry name" value="Cro/C1-type_HTH"/>
</dbReference>
<reference evidence="2 3" key="1">
    <citation type="submission" date="2016-11" db="EMBL/GenBank/DDBJ databases">
        <title>Mixed transmission modes and dynamic genome evolution in an obligate animal-bacterial symbiosis.</title>
        <authorList>
            <person name="Russell S.L."/>
            <person name="Corbett-Detig R.B."/>
            <person name="Cavanaugh C.M."/>
        </authorList>
    </citation>
    <scope>NUCLEOTIDE SEQUENCE [LARGE SCALE GENOMIC DNA]</scope>
    <source>
        <strain evidence="2">MA-KB16</strain>
    </source>
</reference>
<dbReference type="Gene3D" id="1.10.260.40">
    <property type="entry name" value="lambda repressor-like DNA-binding domains"/>
    <property type="match status" value="1"/>
</dbReference>
<comment type="caution">
    <text evidence="2">The sequence shown here is derived from an EMBL/GenBank/DDBJ whole genome shotgun (WGS) entry which is preliminary data.</text>
</comment>
<accession>A0A1T2D8R1</accession>